<dbReference type="STRING" id="926556.Echvi_4340"/>
<reference evidence="8" key="1">
    <citation type="submission" date="2012-02" db="EMBL/GenBank/DDBJ databases">
        <title>The complete genome of Echinicola vietnamensis DSM 17526.</title>
        <authorList>
            <person name="Lucas S."/>
            <person name="Copeland A."/>
            <person name="Lapidus A."/>
            <person name="Glavina del Rio T."/>
            <person name="Dalin E."/>
            <person name="Tice H."/>
            <person name="Bruce D."/>
            <person name="Goodwin L."/>
            <person name="Pitluck S."/>
            <person name="Peters L."/>
            <person name="Ovchinnikova G."/>
            <person name="Teshima H."/>
            <person name="Kyrpides N."/>
            <person name="Mavromatis K."/>
            <person name="Ivanova N."/>
            <person name="Brettin T."/>
            <person name="Detter J.C."/>
            <person name="Han C."/>
            <person name="Larimer F."/>
            <person name="Land M."/>
            <person name="Hauser L."/>
            <person name="Markowitz V."/>
            <person name="Cheng J.-F."/>
            <person name="Hugenholtz P."/>
            <person name="Woyke T."/>
            <person name="Wu D."/>
            <person name="Brambilla E."/>
            <person name="Klenk H.-P."/>
            <person name="Eisen J.A."/>
        </authorList>
    </citation>
    <scope>NUCLEOTIDE SEQUENCE [LARGE SCALE GENOMIC DNA]</scope>
    <source>
        <strain evidence="8">DSM 17526 / LMG 23754 / KMM 6221</strain>
    </source>
</reference>
<accession>L0G6B7</accession>
<dbReference type="OrthoDB" id="975025at2"/>
<comment type="similarity">
    <text evidence="1">Belongs to the sulfatase family.</text>
</comment>
<dbReference type="InterPro" id="IPR017850">
    <property type="entry name" value="Alkaline_phosphatase_core_sf"/>
</dbReference>
<dbReference type="InterPro" id="IPR000917">
    <property type="entry name" value="Sulfatase_N"/>
</dbReference>
<proteinExistence type="inferred from homology"/>
<dbReference type="InterPro" id="IPR024607">
    <property type="entry name" value="Sulfatase_CS"/>
</dbReference>
<keyword evidence="3" id="KW-0378">Hydrolase</keyword>
<dbReference type="RefSeq" id="WP_015268055.1">
    <property type="nucleotide sequence ID" value="NC_019904.1"/>
</dbReference>
<organism evidence="7 8">
    <name type="scientific">Echinicola vietnamensis (strain DSM 17526 / LMG 23754 / KMM 6221)</name>
    <dbReference type="NCBI Taxonomy" id="926556"/>
    <lineage>
        <taxon>Bacteria</taxon>
        <taxon>Pseudomonadati</taxon>
        <taxon>Bacteroidota</taxon>
        <taxon>Cytophagia</taxon>
        <taxon>Cytophagales</taxon>
        <taxon>Cyclobacteriaceae</taxon>
        <taxon>Echinicola</taxon>
    </lineage>
</organism>
<dbReference type="HOGENOM" id="CLU_006332_9_3_10"/>
<dbReference type="SUPFAM" id="SSF53649">
    <property type="entry name" value="Alkaline phosphatase-like"/>
    <property type="match status" value="1"/>
</dbReference>
<evidence type="ECO:0000259" key="5">
    <source>
        <dbReference type="Pfam" id="PF00884"/>
    </source>
</evidence>
<dbReference type="InterPro" id="IPR050738">
    <property type="entry name" value="Sulfatase"/>
</dbReference>
<dbReference type="Proteomes" id="UP000010796">
    <property type="component" value="Chromosome"/>
</dbReference>
<dbReference type="GO" id="GO:0046872">
    <property type="term" value="F:metal ion binding"/>
    <property type="evidence" value="ECO:0007669"/>
    <property type="project" value="UniProtKB-KW"/>
</dbReference>
<dbReference type="GO" id="GO:0004065">
    <property type="term" value="F:arylsulfatase activity"/>
    <property type="evidence" value="ECO:0007669"/>
    <property type="project" value="TreeGrafter"/>
</dbReference>
<dbReference type="PATRIC" id="fig|926556.3.peg.4582"/>
<dbReference type="AlphaFoldDB" id="L0G6B7"/>
<keyword evidence="4" id="KW-0106">Calcium</keyword>
<dbReference type="eggNOG" id="COG3119">
    <property type="taxonomic scope" value="Bacteria"/>
</dbReference>
<evidence type="ECO:0000313" key="7">
    <source>
        <dbReference type="EMBL" id="AGA80526.1"/>
    </source>
</evidence>
<dbReference type="PROSITE" id="PS00523">
    <property type="entry name" value="SULFATASE_1"/>
    <property type="match status" value="1"/>
</dbReference>
<evidence type="ECO:0000256" key="2">
    <source>
        <dbReference type="ARBA" id="ARBA00022723"/>
    </source>
</evidence>
<evidence type="ECO:0000256" key="3">
    <source>
        <dbReference type="ARBA" id="ARBA00022801"/>
    </source>
</evidence>
<dbReference type="EMBL" id="CP003346">
    <property type="protein sequence ID" value="AGA80526.1"/>
    <property type="molecule type" value="Genomic_DNA"/>
</dbReference>
<evidence type="ECO:0000259" key="6">
    <source>
        <dbReference type="Pfam" id="PF16347"/>
    </source>
</evidence>
<sequence length="511" mass="58571">MNKAALTNISGSLWMWFLFMLPMGSCDKKEVNGTGEKRKMNVLLIVSEDNGPELGCYGNQEVSTPNIDQLSATGVRFNNAFVTYSVCSPSRSTLFTGLYPHQNGQIGLATHHYQMYDSLKTLPHYLHGAGYRAGIIGKRHVNPPGAFQWDYEAIKGSNFEKVQLDKYAENALDFIQRDSVRPYFLMVNFPDAHFPLQKQVEGLPPDPLNAEDVNGSLPFIGVDSKRLREYTANYYNSMARLDIAVGWLLKKLEDKGLLENTVIIYMGDHGPQFSRAKCSNYEAGLRVPLIIRHPHRYHHVGVRNELVSSIDIIPTIMDIVGLRIPESLDGMSLLPLLEQQEPKSKWRDYVFAGGTGSTSMLFYPRRSVRSDRYKLIQNLLYTRENPKYSFYADHLNGHFAAGTEELELLGATDEVRAAYATWKNPPEYELYDLQEDPHEFNNIIDKAKYQSIKDEMIAALRKWQIETDDPFYDQGILDRFVEEVDSVNQHFPDHSYAKDPSFRWNYLQYFK</sequence>
<dbReference type="KEGG" id="evi:Echvi_4340"/>
<feature type="domain" description="Sulfatase N-terminal" evidence="5">
    <location>
        <begin position="41"/>
        <end position="321"/>
    </location>
</feature>
<dbReference type="PANTHER" id="PTHR42693:SF53">
    <property type="entry name" value="ENDO-4-O-SULFATASE"/>
    <property type="match status" value="1"/>
</dbReference>
<evidence type="ECO:0000256" key="4">
    <source>
        <dbReference type="ARBA" id="ARBA00022837"/>
    </source>
</evidence>
<keyword evidence="2" id="KW-0479">Metal-binding</keyword>
<evidence type="ECO:0000313" key="8">
    <source>
        <dbReference type="Proteomes" id="UP000010796"/>
    </source>
</evidence>
<dbReference type="Gene3D" id="3.40.720.10">
    <property type="entry name" value="Alkaline Phosphatase, subunit A"/>
    <property type="match status" value="1"/>
</dbReference>
<feature type="domain" description="N-sulphoglucosamine sulphohydrolase C-terminal" evidence="6">
    <location>
        <begin position="422"/>
        <end position="463"/>
    </location>
</feature>
<keyword evidence="8" id="KW-1185">Reference proteome</keyword>
<dbReference type="Pfam" id="PF16347">
    <property type="entry name" value="SGSH_C"/>
    <property type="match status" value="1"/>
</dbReference>
<dbReference type="CDD" id="cd16027">
    <property type="entry name" value="SGSH"/>
    <property type="match status" value="1"/>
</dbReference>
<gene>
    <name evidence="7" type="ordered locus">Echvi_4340</name>
</gene>
<dbReference type="InterPro" id="IPR032506">
    <property type="entry name" value="SGSH_C"/>
</dbReference>
<evidence type="ECO:0000256" key="1">
    <source>
        <dbReference type="ARBA" id="ARBA00008779"/>
    </source>
</evidence>
<protein>
    <submittedName>
        <fullName evidence="7">Arylsulfatase A family protein</fullName>
    </submittedName>
</protein>
<dbReference type="Pfam" id="PF00884">
    <property type="entry name" value="Sulfatase"/>
    <property type="match status" value="1"/>
</dbReference>
<name>L0G6B7_ECHVK</name>
<dbReference type="PANTHER" id="PTHR42693">
    <property type="entry name" value="ARYLSULFATASE FAMILY MEMBER"/>
    <property type="match status" value="1"/>
</dbReference>